<dbReference type="InterPro" id="IPR001750">
    <property type="entry name" value="ND/Mrp_TM"/>
</dbReference>
<feature type="domain" description="NADH:quinone oxidoreductase/Mrp antiporter transmembrane" evidence="20">
    <location>
        <begin position="24"/>
        <end position="286"/>
    </location>
</feature>
<evidence type="ECO:0000256" key="6">
    <source>
        <dbReference type="ARBA" id="ARBA00022448"/>
    </source>
</evidence>
<evidence type="ECO:0000256" key="16">
    <source>
        <dbReference type="ARBA" id="ARBA00023136"/>
    </source>
</evidence>
<comment type="function">
    <text evidence="18">Core subunit of the mitochondrial membrane respiratory chain NADH dehydrogenase (Complex I) which catalyzes electron transfer from NADH through the respiratory chain, using ubiquinone as an electron acceptor. Essential for the catalytic activity and assembly of complex I.</text>
</comment>
<dbReference type="GO" id="GO:0006120">
    <property type="term" value="P:mitochondrial electron transport, NADH to ubiquinone"/>
    <property type="evidence" value="ECO:0007669"/>
    <property type="project" value="InterPro"/>
</dbReference>
<geneLocation type="mitochondrion" evidence="21"/>
<feature type="transmembrane region" description="Helical" evidence="18">
    <location>
        <begin position="320"/>
        <end position="341"/>
    </location>
</feature>
<keyword evidence="10 18" id="KW-1278">Translocase</keyword>
<evidence type="ECO:0000256" key="3">
    <source>
        <dbReference type="ARBA" id="ARBA00007012"/>
    </source>
</evidence>
<evidence type="ECO:0000259" key="20">
    <source>
        <dbReference type="Pfam" id="PF00361"/>
    </source>
</evidence>
<evidence type="ECO:0000256" key="13">
    <source>
        <dbReference type="ARBA" id="ARBA00023027"/>
    </source>
</evidence>
<feature type="transmembrane region" description="Helical" evidence="18">
    <location>
        <begin position="60"/>
        <end position="77"/>
    </location>
</feature>
<keyword evidence="7 18" id="KW-0679">Respiratory chain</keyword>
<organism evidence="21">
    <name type="scientific">Leptomantella tonkinae</name>
    <dbReference type="NCBI Taxonomy" id="2901282"/>
    <lineage>
        <taxon>Eukaryota</taxon>
        <taxon>Metazoa</taxon>
        <taxon>Ecdysozoa</taxon>
        <taxon>Arthropoda</taxon>
        <taxon>Hexapoda</taxon>
        <taxon>Insecta</taxon>
        <taxon>Pterygota</taxon>
        <taxon>Neoptera</taxon>
        <taxon>Polyneoptera</taxon>
        <taxon>Dictyoptera</taxon>
        <taxon>Mantodea</taxon>
        <taxon>Eumantodea</taxon>
        <taxon>Nanomantoidea</taxon>
        <taxon>Leptomantellidae</taxon>
        <taxon>Leptomantella</taxon>
    </lineage>
</organism>
<keyword evidence="14 18" id="KW-0830">Ubiquinone</keyword>
<feature type="transmembrane region" description="Helical" evidence="18">
    <location>
        <begin position="121"/>
        <end position="144"/>
    </location>
</feature>
<evidence type="ECO:0000256" key="9">
    <source>
        <dbReference type="ARBA" id="ARBA00022792"/>
    </source>
</evidence>
<reference evidence="21" key="1">
    <citation type="submission" date="2021-10" db="EMBL/GenBank/DDBJ databases">
        <title>The complete mitochondrial genome of Leptomantella tonkinae (Mantodea: Tarachodidae) and its phylogeny.</title>
        <authorList>
            <person name="Zhang J."/>
            <person name="Lin Y."/>
            <person name="Zhao Y."/>
            <person name="Cai L."/>
        </authorList>
    </citation>
    <scope>NUCLEOTIDE SEQUENCE</scope>
</reference>
<feature type="transmembrane region" description="Helical" evidence="18">
    <location>
        <begin position="97"/>
        <end position="114"/>
    </location>
</feature>
<evidence type="ECO:0000313" key="21">
    <source>
        <dbReference type="EMBL" id="UGB90505.1"/>
    </source>
</evidence>
<evidence type="ECO:0000256" key="14">
    <source>
        <dbReference type="ARBA" id="ARBA00023075"/>
    </source>
</evidence>
<evidence type="ECO:0000256" key="8">
    <source>
        <dbReference type="ARBA" id="ARBA00022692"/>
    </source>
</evidence>
<comment type="function">
    <text evidence="1">Core subunit of the mitochondrial membrane respiratory chain NADH dehydrogenase (Complex I) that is believed to belong to the minimal assembly required for catalysis. Complex I functions in the transfer of electrons from NADH to the respiratory chain. The immediate electron acceptor for the enzyme is believed to be ubiquinone.</text>
</comment>
<sequence>MPNNSTKILFLMTLISGMLISVCANSWLGAWMGLEINLLSFIPMLAFNKNLMTTEAALKYFLIQAIASSTFLFMILLKTNFYEMFFFLKNFSWNNIMMIPLLLKIASAPFHWWLPSVLEGLSWFNCFLILSIQKVAPLILISYLISNNNFIQFMIITSAMVGAIGGLNQTSIRKILAFSSINHVGWMLTTMIVNSNLWSIYLAIYIINITAIITVTSALTMNYISQIFNALNYTKFVKYFLLLSLLSLGGLPPFIGFFPKWMTIQFMAMNWMVITALILIMTSLLTLFYYLRIIYSSLMLLSTEVSWTSQTMPNHQYSSISTSSLMIALLGISSCTLLVALN</sequence>
<evidence type="ECO:0000256" key="5">
    <source>
        <dbReference type="ARBA" id="ARBA00021008"/>
    </source>
</evidence>
<keyword evidence="6" id="KW-0813">Transport</keyword>
<dbReference type="InterPro" id="IPR050175">
    <property type="entry name" value="Complex_I_Subunit_2"/>
</dbReference>
<dbReference type="AlphaFoldDB" id="A0A8K1TA33"/>
<accession>A0A8K1TA33</accession>
<keyword evidence="8 18" id="KW-0812">Transmembrane</keyword>
<feature type="transmembrane region" description="Helical" evidence="18">
    <location>
        <begin position="271"/>
        <end position="291"/>
    </location>
</feature>
<dbReference type="EC" id="7.1.1.2" evidence="4 18"/>
<evidence type="ECO:0000256" key="10">
    <source>
        <dbReference type="ARBA" id="ARBA00022967"/>
    </source>
</evidence>
<feature type="signal peptide" evidence="19">
    <location>
        <begin position="1"/>
        <end position="24"/>
    </location>
</feature>
<evidence type="ECO:0000256" key="19">
    <source>
        <dbReference type="SAM" id="SignalP"/>
    </source>
</evidence>
<evidence type="ECO:0000256" key="4">
    <source>
        <dbReference type="ARBA" id="ARBA00012944"/>
    </source>
</evidence>
<feature type="transmembrane region" description="Helical" evidence="18">
    <location>
        <begin position="200"/>
        <end position="224"/>
    </location>
</feature>
<feature type="transmembrane region" description="Helical" evidence="18">
    <location>
        <begin position="236"/>
        <end position="259"/>
    </location>
</feature>
<protein>
    <recommendedName>
        <fullName evidence="5 18">NADH-ubiquinone oxidoreductase chain 2</fullName>
        <ecNumber evidence="4 18">7.1.1.2</ecNumber>
    </recommendedName>
</protein>
<evidence type="ECO:0000256" key="11">
    <source>
        <dbReference type="ARBA" id="ARBA00022982"/>
    </source>
</evidence>
<keyword evidence="9 18" id="KW-0999">Mitochondrion inner membrane</keyword>
<evidence type="ECO:0000256" key="17">
    <source>
        <dbReference type="ARBA" id="ARBA00049551"/>
    </source>
</evidence>
<keyword evidence="15 18" id="KW-0496">Mitochondrion</keyword>
<gene>
    <name evidence="21" type="primary">ND2</name>
</gene>
<evidence type="ECO:0000256" key="18">
    <source>
        <dbReference type="RuleBase" id="RU003403"/>
    </source>
</evidence>
<comment type="similarity">
    <text evidence="3 18">Belongs to the complex I subunit 2 family.</text>
</comment>
<comment type="catalytic activity">
    <reaction evidence="17 18">
        <text>a ubiquinone + NADH + 5 H(+)(in) = a ubiquinol + NAD(+) + 4 H(+)(out)</text>
        <dbReference type="Rhea" id="RHEA:29091"/>
        <dbReference type="Rhea" id="RHEA-COMP:9565"/>
        <dbReference type="Rhea" id="RHEA-COMP:9566"/>
        <dbReference type="ChEBI" id="CHEBI:15378"/>
        <dbReference type="ChEBI" id="CHEBI:16389"/>
        <dbReference type="ChEBI" id="CHEBI:17976"/>
        <dbReference type="ChEBI" id="CHEBI:57540"/>
        <dbReference type="ChEBI" id="CHEBI:57945"/>
        <dbReference type="EC" id="7.1.1.2"/>
    </reaction>
</comment>
<evidence type="ECO:0000256" key="7">
    <source>
        <dbReference type="ARBA" id="ARBA00022660"/>
    </source>
</evidence>
<proteinExistence type="inferred from homology"/>
<dbReference type="GO" id="GO:0005743">
    <property type="term" value="C:mitochondrial inner membrane"/>
    <property type="evidence" value="ECO:0007669"/>
    <property type="project" value="UniProtKB-SubCell"/>
</dbReference>
<dbReference type="EMBL" id="OK480879">
    <property type="protein sequence ID" value="UGB90505.1"/>
    <property type="molecule type" value="Genomic_DNA"/>
</dbReference>
<keyword evidence="11 18" id="KW-0249">Electron transport</keyword>
<keyword evidence="19" id="KW-0732">Signal</keyword>
<keyword evidence="16 18" id="KW-0472">Membrane</keyword>
<dbReference type="GO" id="GO:0008137">
    <property type="term" value="F:NADH dehydrogenase (ubiquinone) activity"/>
    <property type="evidence" value="ECO:0007669"/>
    <property type="project" value="UniProtKB-EC"/>
</dbReference>
<dbReference type="InterPro" id="IPR003917">
    <property type="entry name" value="NADH_UbQ_OxRdtase_chain2"/>
</dbReference>
<evidence type="ECO:0000256" key="1">
    <source>
        <dbReference type="ARBA" id="ARBA00003257"/>
    </source>
</evidence>
<dbReference type="PANTHER" id="PTHR46552">
    <property type="entry name" value="NADH-UBIQUINONE OXIDOREDUCTASE CHAIN 2"/>
    <property type="match status" value="1"/>
</dbReference>
<comment type="subcellular location">
    <subcellularLocation>
        <location evidence="2 18">Mitochondrion inner membrane</location>
        <topology evidence="2 18">Multi-pass membrane protein</topology>
    </subcellularLocation>
</comment>
<dbReference type="Pfam" id="PF00361">
    <property type="entry name" value="Proton_antipo_M"/>
    <property type="match status" value="1"/>
</dbReference>
<name>A0A8K1TA33_9NEOP</name>
<keyword evidence="13 18" id="KW-0520">NAD</keyword>
<evidence type="ECO:0000256" key="12">
    <source>
        <dbReference type="ARBA" id="ARBA00022989"/>
    </source>
</evidence>
<keyword evidence="12 18" id="KW-1133">Transmembrane helix</keyword>
<feature type="chain" id="PRO_5044496684" description="NADH-ubiquinone oxidoreductase chain 2" evidence="19">
    <location>
        <begin position="25"/>
        <end position="342"/>
    </location>
</feature>
<evidence type="ECO:0000256" key="15">
    <source>
        <dbReference type="ARBA" id="ARBA00023128"/>
    </source>
</evidence>
<evidence type="ECO:0000256" key="2">
    <source>
        <dbReference type="ARBA" id="ARBA00004448"/>
    </source>
</evidence>
<dbReference type="PANTHER" id="PTHR46552:SF1">
    <property type="entry name" value="NADH-UBIQUINONE OXIDOREDUCTASE CHAIN 2"/>
    <property type="match status" value="1"/>
</dbReference>
<dbReference type="PRINTS" id="PR01436">
    <property type="entry name" value="NADHDHGNASE2"/>
</dbReference>